<dbReference type="InterPro" id="IPR008915">
    <property type="entry name" value="Peptidase_M50"/>
</dbReference>
<dbReference type="InterPro" id="IPR041489">
    <property type="entry name" value="PDZ_6"/>
</dbReference>
<comment type="similarity">
    <text evidence="3 11">Belongs to the peptidase M50B family.</text>
</comment>
<dbReference type="Pfam" id="PF02163">
    <property type="entry name" value="Peptidase_M50"/>
    <property type="match status" value="1"/>
</dbReference>
<organism evidence="13 14">
    <name type="scientific">Entomobacter blattae</name>
    <dbReference type="NCBI Taxonomy" id="2762277"/>
    <lineage>
        <taxon>Bacteria</taxon>
        <taxon>Pseudomonadati</taxon>
        <taxon>Pseudomonadota</taxon>
        <taxon>Alphaproteobacteria</taxon>
        <taxon>Acetobacterales</taxon>
        <taxon>Acetobacteraceae</taxon>
        <taxon>Entomobacter</taxon>
    </lineage>
</organism>
<evidence type="ECO:0000256" key="11">
    <source>
        <dbReference type="RuleBase" id="RU362031"/>
    </source>
</evidence>
<dbReference type="GO" id="GO:0016020">
    <property type="term" value="C:membrane"/>
    <property type="evidence" value="ECO:0007669"/>
    <property type="project" value="UniProtKB-SubCell"/>
</dbReference>
<dbReference type="PANTHER" id="PTHR42837:SF2">
    <property type="entry name" value="MEMBRANE METALLOPROTEASE ARASP2, CHLOROPLASTIC-RELATED"/>
    <property type="match status" value="1"/>
</dbReference>
<evidence type="ECO:0000256" key="7">
    <source>
        <dbReference type="ARBA" id="ARBA00022833"/>
    </source>
</evidence>
<dbReference type="EC" id="3.4.24.-" evidence="11"/>
<dbReference type="Gene3D" id="2.30.42.10">
    <property type="match status" value="1"/>
</dbReference>
<dbReference type="Proteomes" id="UP000516349">
    <property type="component" value="Chromosome"/>
</dbReference>
<evidence type="ECO:0000256" key="8">
    <source>
        <dbReference type="ARBA" id="ARBA00022989"/>
    </source>
</evidence>
<dbReference type="InterPro" id="IPR036034">
    <property type="entry name" value="PDZ_sf"/>
</dbReference>
<keyword evidence="9 11" id="KW-0482">Metalloprotease</keyword>
<evidence type="ECO:0000256" key="10">
    <source>
        <dbReference type="ARBA" id="ARBA00023136"/>
    </source>
</evidence>
<dbReference type="NCBIfam" id="TIGR00054">
    <property type="entry name" value="RIP metalloprotease RseP"/>
    <property type="match status" value="1"/>
</dbReference>
<dbReference type="SUPFAM" id="SSF50156">
    <property type="entry name" value="PDZ domain-like"/>
    <property type="match status" value="1"/>
</dbReference>
<comment type="cofactor">
    <cofactor evidence="1 11">
        <name>Zn(2+)</name>
        <dbReference type="ChEBI" id="CHEBI:29105"/>
    </cofactor>
</comment>
<dbReference type="AlphaFoldDB" id="A0A7H1NSL0"/>
<keyword evidence="14" id="KW-1185">Reference proteome</keyword>
<dbReference type="RefSeq" id="WP_203413003.1">
    <property type="nucleotide sequence ID" value="NZ_CP060244.1"/>
</dbReference>
<evidence type="ECO:0000259" key="12">
    <source>
        <dbReference type="SMART" id="SM00228"/>
    </source>
</evidence>
<feature type="transmembrane region" description="Helical" evidence="11">
    <location>
        <begin position="6"/>
        <end position="24"/>
    </location>
</feature>
<feature type="domain" description="PDZ" evidence="12">
    <location>
        <begin position="127"/>
        <end position="197"/>
    </location>
</feature>
<dbReference type="Pfam" id="PF17820">
    <property type="entry name" value="PDZ_6"/>
    <property type="match status" value="1"/>
</dbReference>
<dbReference type="InterPro" id="IPR001478">
    <property type="entry name" value="PDZ"/>
</dbReference>
<dbReference type="GO" id="GO:0004222">
    <property type="term" value="F:metalloendopeptidase activity"/>
    <property type="evidence" value="ECO:0007669"/>
    <property type="project" value="InterPro"/>
</dbReference>
<dbReference type="CDD" id="cd06163">
    <property type="entry name" value="S2P-M50_PDZ_RseP-like"/>
    <property type="match status" value="1"/>
</dbReference>
<feature type="transmembrane region" description="Helical" evidence="11">
    <location>
        <begin position="283"/>
        <end position="308"/>
    </location>
</feature>
<protein>
    <recommendedName>
        <fullName evidence="11">Zinc metalloprotease</fullName>
        <ecNumber evidence="11">3.4.24.-</ecNumber>
    </recommendedName>
</protein>
<evidence type="ECO:0000313" key="13">
    <source>
        <dbReference type="EMBL" id="QNT78770.1"/>
    </source>
</evidence>
<dbReference type="SMART" id="SM00228">
    <property type="entry name" value="PDZ"/>
    <property type="match status" value="1"/>
</dbReference>
<dbReference type="GO" id="GO:0006508">
    <property type="term" value="P:proteolysis"/>
    <property type="evidence" value="ECO:0007669"/>
    <property type="project" value="UniProtKB-KW"/>
</dbReference>
<dbReference type="EMBL" id="CP060244">
    <property type="protein sequence ID" value="QNT78770.1"/>
    <property type="molecule type" value="Genomic_DNA"/>
</dbReference>
<keyword evidence="4 13" id="KW-0645">Protease</keyword>
<dbReference type="PANTHER" id="PTHR42837">
    <property type="entry name" value="REGULATOR OF SIGMA-E PROTEASE RSEP"/>
    <property type="match status" value="1"/>
</dbReference>
<evidence type="ECO:0000256" key="9">
    <source>
        <dbReference type="ARBA" id="ARBA00023049"/>
    </source>
</evidence>
<keyword evidence="8 11" id="KW-1133">Transmembrane helix</keyword>
<reference evidence="13 14" key="1">
    <citation type="submission" date="2020-08" db="EMBL/GenBank/DDBJ databases">
        <title>Complete genome sequence of Entomobacter blattae G55GP.</title>
        <authorList>
            <person name="Poehlein A."/>
            <person name="Guzman J."/>
            <person name="Daniel R."/>
            <person name="Vilcinskas A."/>
        </authorList>
    </citation>
    <scope>NUCLEOTIDE SEQUENCE [LARGE SCALE GENOMIC DNA]</scope>
    <source>
        <strain evidence="13 14">G55GP</strain>
    </source>
</reference>
<comment type="subcellular location">
    <subcellularLocation>
        <location evidence="2">Membrane</location>
        <topology evidence="2">Multi-pass membrane protein</topology>
    </subcellularLocation>
</comment>
<gene>
    <name evidence="13" type="primary">mmpA</name>
    <name evidence="13" type="ORF">JGUZn3_15470</name>
</gene>
<accession>A0A7H1NSL0</accession>
<evidence type="ECO:0000256" key="4">
    <source>
        <dbReference type="ARBA" id="ARBA00022670"/>
    </source>
</evidence>
<dbReference type="InterPro" id="IPR004387">
    <property type="entry name" value="Pept_M50_Zn"/>
</dbReference>
<keyword evidence="5 11" id="KW-0812">Transmembrane</keyword>
<evidence type="ECO:0000313" key="14">
    <source>
        <dbReference type="Proteomes" id="UP000516349"/>
    </source>
</evidence>
<keyword evidence="11" id="KW-0479">Metal-binding</keyword>
<dbReference type="CDD" id="cd23081">
    <property type="entry name" value="cpPDZ_EcRseP-like"/>
    <property type="match status" value="1"/>
</dbReference>
<evidence type="ECO:0000256" key="6">
    <source>
        <dbReference type="ARBA" id="ARBA00022801"/>
    </source>
</evidence>
<proteinExistence type="inferred from homology"/>
<keyword evidence="6 11" id="KW-0378">Hydrolase</keyword>
<evidence type="ECO:0000256" key="1">
    <source>
        <dbReference type="ARBA" id="ARBA00001947"/>
    </source>
</evidence>
<feature type="transmembrane region" description="Helical" evidence="11">
    <location>
        <begin position="337"/>
        <end position="356"/>
    </location>
</feature>
<name>A0A7H1NSL0_9PROT</name>
<feature type="transmembrane region" description="Helical" evidence="11">
    <location>
        <begin position="110"/>
        <end position="134"/>
    </location>
</feature>
<keyword evidence="7 11" id="KW-0862">Zinc</keyword>
<evidence type="ECO:0000256" key="5">
    <source>
        <dbReference type="ARBA" id="ARBA00022692"/>
    </source>
</evidence>
<sequence length="372" mass="40058">MYELLRTIVAFCVVLGVLVFFHELGHYLAARWRGVHVDVFSIGFGKPILKWHDSVGTEWRLCPIPLGGYVKPHGFEGPAEADAIADDGSGSSNWMAGKAFHEKSVGSRSIIIAAGPIFNFLLAIILFTFLFAFVGKPQVNNVVSGVVAESAAAKAGIKPKDVIEKIDDHTVATFADLQRQIEISAGKTVMLEIMRDGEVITLPVVVDTVATGGGETVKGRLGVSASYGVSKPVPFYQAIWEGTKETWTISVQIVVGLWQMLTGQHSAGDLGGPLRIAQMSGQVAHYGLSSLISFIALLSVNLGLINLLPIPILDGGRLVFYCVEALIGKPVPKKIQVLGFQIGFLLIASLFVFSTFNDLLHLGLFKWLAGRS</sequence>
<dbReference type="GO" id="GO:0046872">
    <property type="term" value="F:metal ion binding"/>
    <property type="evidence" value="ECO:0007669"/>
    <property type="project" value="UniProtKB-KW"/>
</dbReference>
<evidence type="ECO:0000256" key="2">
    <source>
        <dbReference type="ARBA" id="ARBA00004141"/>
    </source>
</evidence>
<dbReference type="KEGG" id="ebla:JGUZn3_15470"/>
<evidence type="ECO:0000256" key="3">
    <source>
        <dbReference type="ARBA" id="ARBA00007931"/>
    </source>
</evidence>
<keyword evidence="10 11" id="KW-0472">Membrane</keyword>